<proteinExistence type="predicted"/>
<evidence type="ECO:0000313" key="1">
    <source>
        <dbReference type="Proteomes" id="UP000095283"/>
    </source>
</evidence>
<evidence type="ECO:0000313" key="2">
    <source>
        <dbReference type="WBParaSite" id="Hba_03446"/>
    </source>
</evidence>
<keyword evidence="1" id="KW-1185">Reference proteome</keyword>
<organism evidence="1 2">
    <name type="scientific">Heterorhabditis bacteriophora</name>
    <name type="common">Entomopathogenic nematode worm</name>
    <dbReference type="NCBI Taxonomy" id="37862"/>
    <lineage>
        <taxon>Eukaryota</taxon>
        <taxon>Metazoa</taxon>
        <taxon>Ecdysozoa</taxon>
        <taxon>Nematoda</taxon>
        <taxon>Chromadorea</taxon>
        <taxon>Rhabditida</taxon>
        <taxon>Rhabditina</taxon>
        <taxon>Rhabditomorpha</taxon>
        <taxon>Strongyloidea</taxon>
        <taxon>Heterorhabditidae</taxon>
        <taxon>Heterorhabditis</taxon>
    </lineage>
</organism>
<dbReference type="AlphaFoldDB" id="A0A1I7WER1"/>
<name>A0A1I7WER1_HETBA</name>
<sequence>MTHVVVYFKHSKTFTILPITDISDDVEIGYSVTVPYGNGNKYKAVIKFVGTQQECEAQSEELFVSPSNLQPSLTIPVISGSPPPRQVSSIAPESDIILRKLNYIVDEIKLLNDNFQSLQRSVEKISSVVHEQEVKLKTLQRNVSELLARCPKNHSTGGLLIRFHHFRIIVPLETVNKIHFASSSSSAFPRIWLVIYARTKYKRNTLVLFSRWKSIRRGINNYWSNRRRSERNKENVPEYW</sequence>
<dbReference type="WBParaSite" id="Hba_03446">
    <property type="protein sequence ID" value="Hba_03446"/>
    <property type="gene ID" value="Hba_03446"/>
</dbReference>
<reference evidence="2" key="1">
    <citation type="submission" date="2016-11" db="UniProtKB">
        <authorList>
            <consortium name="WormBaseParasite"/>
        </authorList>
    </citation>
    <scope>IDENTIFICATION</scope>
</reference>
<protein>
    <submittedName>
        <fullName evidence="2">t-SNARE coiled-coil homology domain-containing protein</fullName>
    </submittedName>
</protein>
<dbReference type="Proteomes" id="UP000095283">
    <property type="component" value="Unplaced"/>
</dbReference>
<accession>A0A1I7WER1</accession>